<keyword evidence="3" id="KW-1185">Reference proteome</keyword>
<evidence type="ECO:0000313" key="2">
    <source>
        <dbReference type="Ensembl" id="ENSUPAP00010016777.1"/>
    </source>
</evidence>
<feature type="region of interest" description="Disordered" evidence="1">
    <location>
        <begin position="1"/>
        <end position="55"/>
    </location>
</feature>
<evidence type="ECO:0000256" key="1">
    <source>
        <dbReference type="SAM" id="MobiDB-lite"/>
    </source>
</evidence>
<proteinExistence type="predicted"/>
<dbReference type="Proteomes" id="UP000694417">
    <property type="component" value="Unplaced"/>
</dbReference>
<name>A0A8D2HPJ8_UROPR</name>
<accession>A0A8D2HPJ8</accession>
<reference evidence="2" key="2">
    <citation type="submission" date="2025-09" db="UniProtKB">
        <authorList>
            <consortium name="Ensembl"/>
        </authorList>
    </citation>
    <scope>IDENTIFICATION</scope>
</reference>
<evidence type="ECO:0000313" key="3">
    <source>
        <dbReference type="Proteomes" id="UP000694417"/>
    </source>
</evidence>
<sequence length="166" mass="18436">MFRGLSSWFGLQQPAAVDEPSQGDGQSAGDSPPEQPSETVAESTKEEQQSTEDQEFLHQARGLSNYLYNFASAATKKITESVAETAQTIKRSVEEGKIDDIIEKLGRLRQEDRKFKASLSNEAAVPPWVDSNDEETIQQQILALSAVSFLRYPEYKVLTSYPCTSL</sequence>
<reference evidence="2" key="1">
    <citation type="submission" date="2025-08" db="UniProtKB">
        <authorList>
            <consortium name="Ensembl"/>
        </authorList>
    </citation>
    <scope>IDENTIFICATION</scope>
</reference>
<dbReference type="GeneTree" id="ENSGT00960000190758"/>
<dbReference type="Ensembl" id="ENSUPAT00010019117.1">
    <property type="protein sequence ID" value="ENSUPAP00010016777.1"/>
    <property type="gene ID" value="ENSUPAG00010013364.1"/>
</dbReference>
<organism evidence="2 3">
    <name type="scientific">Urocitellus parryii</name>
    <name type="common">Arctic ground squirrel</name>
    <name type="synonym">Spermophilus parryii</name>
    <dbReference type="NCBI Taxonomy" id="9999"/>
    <lineage>
        <taxon>Eukaryota</taxon>
        <taxon>Metazoa</taxon>
        <taxon>Chordata</taxon>
        <taxon>Craniata</taxon>
        <taxon>Vertebrata</taxon>
        <taxon>Euteleostomi</taxon>
        <taxon>Mammalia</taxon>
        <taxon>Eutheria</taxon>
        <taxon>Euarchontoglires</taxon>
        <taxon>Glires</taxon>
        <taxon>Rodentia</taxon>
        <taxon>Sciuromorpha</taxon>
        <taxon>Sciuridae</taxon>
        <taxon>Xerinae</taxon>
        <taxon>Marmotini</taxon>
        <taxon>Urocitellus</taxon>
    </lineage>
</organism>
<protein>
    <submittedName>
        <fullName evidence="2">Uncharacterized protein</fullName>
    </submittedName>
</protein>
<dbReference type="AlphaFoldDB" id="A0A8D2HPJ8"/>